<feature type="region of interest" description="Disordered" evidence="1">
    <location>
        <begin position="327"/>
        <end position="350"/>
    </location>
</feature>
<dbReference type="AlphaFoldDB" id="A0AAV2DLW6"/>
<sequence>MVLFDFKSDKHFVTSSDKTTLRVCELSDPSIHPSLIRNAHWREVGNITVDSDDDDRDVDDHLAEERYYDGLLFFDGHGKIEGRQALTKLAQHLTRLGLMVSPGGCCFQDVTELREHKEFGIHYLRLNDLFNWSNHGVYSAKIGTCQRLELKYSVPKHKKITKSPTVGVVSKEKYEELRRTLNEKKEELKKVTTEMEDEIQKLRDDHEEELQKVQQEMEVAIDKRDAELRKVKKEKGEELRNLRKEKDEEIRKLRREMHDEVERLEREKDEETSKLDQKKDEEETIDHQPGKEQEMKMLRREADDLKKQAKEKDEELLKLRRELEDLRRSKKDAEEEEGDHNLEEENKKDKEALQQLIKEKDAKLQELGNQRDQLLGKLELYSNNSWTNLVSVRYVATGYGRLRKRVPREKFERYSEMNIVHGCHRYAPHTTAFSAFPRLYIGVLDEVSTDHWPLPPSVKFLVGNGGQFDVDNWWFMKTSHPEGGTTMLAFYDGSLSSCADVGYTCNTRLCYPRGRDFYADRSFFLACVDSEWRLAFTYRE</sequence>
<keyword evidence="3" id="KW-1185">Reference proteome</keyword>
<protein>
    <submittedName>
        <fullName evidence="2">Uncharacterized protein</fullName>
    </submittedName>
</protein>
<evidence type="ECO:0000313" key="3">
    <source>
        <dbReference type="Proteomes" id="UP001497516"/>
    </source>
</evidence>
<organism evidence="2 3">
    <name type="scientific">Linum trigynum</name>
    <dbReference type="NCBI Taxonomy" id="586398"/>
    <lineage>
        <taxon>Eukaryota</taxon>
        <taxon>Viridiplantae</taxon>
        <taxon>Streptophyta</taxon>
        <taxon>Embryophyta</taxon>
        <taxon>Tracheophyta</taxon>
        <taxon>Spermatophyta</taxon>
        <taxon>Magnoliopsida</taxon>
        <taxon>eudicotyledons</taxon>
        <taxon>Gunneridae</taxon>
        <taxon>Pentapetalae</taxon>
        <taxon>rosids</taxon>
        <taxon>fabids</taxon>
        <taxon>Malpighiales</taxon>
        <taxon>Linaceae</taxon>
        <taxon>Linum</taxon>
    </lineage>
</organism>
<reference evidence="2 3" key="1">
    <citation type="submission" date="2024-04" db="EMBL/GenBank/DDBJ databases">
        <authorList>
            <person name="Fracassetti M."/>
        </authorList>
    </citation>
    <scope>NUCLEOTIDE SEQUENCE [LARGE SCALE GENOMIC DNA]</scope>
</reference>
<dbReference type="Proteomes" id="UP001497516">
    <property type="component" value="Chromosome 3"/>
</dbReference>
<gene>
    <name evidence="2" type="ORF">LTRI10_LOCUS16673</name>
</gene>
<dbReference type="EMBL" id="OZ034816">
    <property type="protein sequence ID" value="CAL1374834.1"/>
    <property type="molecule type" value="Genomic_DNA"/>
</dbReference>
<evidence type="ECO:0000256" key="1">
    <source>
        <dbReference type="SAM" id="MobiDB-lite"/>
    </source>
</evidence>
<feature type="region of interest" description="Disordered" evidence="1">
    <location>
        <begin position="261"/>
        <end position="294"/>
    </location>
</feature>
<name>A0AAV2DLW6_9ROSI</name>
<proteinExistence type="predicted"/>
<accession>A0AAV2DLW6</accession>
<evidence type="ECO:0000313" key="2">
    <source>
        <dbReference type="EMBL" id="CAL1374834.1"/>
    </source>
</evidence>